<name>A0A8H3AG80_9AGAM</name>
<dbReference type="EMBL" id="CAJMWZ010000902">
    <property type="protein sequence ID" value="CAE6427818.1"/>
    <property type="molecule type" value="Genomic_DNA"/>
</dbReference>
<evidence type="ECO:0000313" key="2">
    <source>
        <dbReference type="EMBL" id="CAE6427818.1"/>
    </source>
</evidence>
<protein>
    <submittedName>
        <fullName evidence="2">Uncharacterized protein</fullName>
    </submittedName>
</protein>
<keyword evidence="1" id="KW-1133">Transmembrane helix</keyword>
<gene>
    <name evidence="2" type="ORF">RDB_LOCUS16574</name>
</gene>
<accession>A0A8H3AG80</accession>
<keyword evidence="1" id="KW-0472">Membrane</keyword>
<dbReference type="Proteomes" id="UP000663850">
    <property type="component" value="Unassembled WGS sequence"/>
</dbReference>
<evidence type="ECO:0000313" key="3">
    <source>
        <dbReference type="Proteomes" id="UP000663850"/>
    </source>
</evidence>
<feature type="transmembrane region" description="Helical" evidence="1">
    <location>
        <begin position="91"/>
        <end position="113"/>
    </location>
</feature>
<feature type="transmembrane region" description="Helical" evidence="1">
    <location>
        <begin position="125"/>
        <end position="146"/>
    </location>
</feature>
<proteinExistence type="predicted"/>
<sequence>MHSHHLFANLISYIQSNPRRHITTEHYYMQASHTGYARYRPTFLALAALSSFVSATWTAVALLSSASNPSEFLIRNNYWTLQWAYIGLHRYALPIVLLNYASFLFIFVLKVVLGWRLEIQIPLHVGYACFGLAYCAQIVVVVLSGISAPDEMCSMRWEDDPRNQTYKQYAEIGQSFCSNWSAAFSTSIISLVARKFPHFQNPPLN</sequence>
<reference evidence="2" key="1">
    <citation type="submission" date="2021-01" db="EMBL/GenBank/DDBJ databases">
        <authorList>
            <person name="Kaushik A."/>
        </authorList>
    </citation>
    <scope>NUCLEOTIDE SEQUENCE</scope>
    <source>
        <strain evidence="2">Type strain: AG8-Rh-89/</strain>
    </source>
</reference>
<comment type="caution">
    <text evidence="2">The sequence shown here is derived from an EMBL/GenBank/DDBJ whole genome shotgun (WGS) entry which is preliminary data.</text>
</comment>
<keyword evidence="1" id="KW-0812">Transmembrane</keyword>
<organism evidence="2 3">
    <name type="scientific">Rhizoctonia solani</name>
    <dbReference type="NCBI Taxonomy" id="456999"/>
    <lineage>
        <taxon>Eukaryota</taxon>
        <taxon>Fungi</taxon>
        <taxon>Dikarya</taxon>
        <taxon>Basidiomycota</taxon>
        <taxon>Agaricomycotina</taxon>
        <taxon>Agaricomycetes</taxon>
        <taxon>Cantharellales</taxon>
        <taxon>Ceratobasidiaceae</taxon>
        <taxon>Rhizoctonia</taxon>
    </lineage>
</organism>
<evidence type="ECO:0000256" key="1">
    <source>
        <dbReference type="SAM" id="Phobius"/>
    </source>
</evidence>
<dbReference type="AlphaFoldDB" id="A0A8H3AG80"/>
<feature type="transmembrane region" description="Helical" evidence="1">
    <location>
        <begin position="43"/>
        <end position="63"/>
    </location>
</feature>